<sequence length="128" mass="14362">SRLAMVIEMHPLQLRWICLALTYLVVFRVSAYRPRFIECVNSNECGPFACCVLGMTRYSTPSCKELPQRGDFCWVSSEGPINISLSYPGSPSIDFTNIHKMACPCSNGLICKQSRCIDTETSINNMLI</sequence>
<dbReference type="EMBL" id="GEDC01005734">
    <property type="protein sequence ID" value="JAS31564.1"/>
    <property type="molecule type" value="Transcribed_RNA"/>
</dbReference>
<dbReference type="AlphaFoldDB" id="A0A1B6E0X4"/>
<proteinExistence type="predicted"/>
<dbReference type="Gene3D" id="2.10.80.10">
    <property type="entry name" value="Lipase, subunit A"/>
    <property type="match status" value="1"/>
</dbReference>
<reference evidence="2" key="1">
    <citation type="submission" date="2015-12" db="EMBL/GenBank/DDBJ databases">
        <title>De novo transcriptome assembly of four potential Pierce s Disease insect vectors from Arizona vineyards.</title>
        <authorList>
            <person name="Tassone E.E."/>
        </authorList>
    </citation>
    <scope>NUCLEOTIDE SEQUENCE</scope>
</reference>
<evidence type="ECO:0008006" key="3">
    <source>
        <dbReference type="Google" id="ProtNLM"/>
    </source>
</evidence>
<feature type="non-terminal residue" evidence="2">
    <location>
        <position position="1"/>
    </location>
</feature>
<name>A0A1B6E0X4_9HEMI</name>
<evidence type="ECO:0000313" key="1">
    <source>
        <dbReference type="EMBL" id="JAS21967.1"/>
    </source>
</evidence>
<dbReference type="EMBL" id="GEDC01015331">
    <property type="protein sequence ID" value="JAS21967.1"/>
    <property type="molecule type" value="Transcribed_RNA"/>
</dbReference>
<organism evidence="2">
    <name type="scientific">Clastoptera arizonana</name>
    <name type="common">Arizona spittle bug</name>
    <dbReference type="NCBI Taxonomy" id="38151"/>
    <lineage>
        <taxon>Eukaryota</taxon>
        <taxon>Metazoa</taxon>
        <taxon>Ecdysozoa</taxon>
        <taxon>Arthropoda</taxon>
        <taxon>Hexapoda</taxon>
        <taxon>Insecta</taxon>
        <taxon>Pterygota</taxon>
        <taxon>Neoptera</taxon>
        <taxon>Paraneoptera</taxon>
        <taxon>Hemiptera</taxon>
        <taxon>Auchenorrhyncha</taxon>
        <taxon>Cercopoidea</taxon>
        <taxon>Clastopteridae</taxon>
        <taxon>Clastoptera</taxon>
    </lineage>
</organism>
<gene>
    <name evidence="2" type="ORF">g.20101</name>
    <name evidence="1" type="ORF">g.20102</name>
</gene>
<accession>A0A1B6E0X4</accession>
<protein>
    <recommendedName>
        <fullName evidence="3">Prokineticin domain-containing protein</fullName>
    </recommendedName>
</protein>
<evidence type="ECO:0000313" key="2">
    <source>
        <dbReference type="EMBL" id="JAS31564.1"/>
    </source>
</evidence>